<feature type="transmembrane region" description="Helical" evidence="1">
    <location>
        <begin position="34"/>
        <end position="52"/>
    </location>
</feature>
<dbReference type="RefSeq" id="WP_029941485.1">
    <property type="nucleotide sequence ID" value="NZ_BSOO01000002.1"/>
</dbReference>
<feature type="transmembrane region" description="Helical" evidence="1">
    <location>
        <begin position="7"/>
        <end position="28"/>
    </location>
</feature>
<keyword evidence="1" id="KW-0812">Transmembrane</keyword>
<evidence type="ECO:0000313" key="2">
    <source>
        <dbReference type="EMBL" id="GLR46532.1"/>
    </source>
</evidence>
<accession>A0ABQ5Z379</accession>
<feature type="transmembrane region" description="Helical" evidence="1">
    <location>
        <begin position="109"/>
        <end position="128"/>
    </location>
</feature>
<feature type="transmembrane region" description="Helical" evidence="1">
    <location>
        <begin position="73"/>
        <end position="89"/>
    </location>
</feature>
<dbReference type="Proteomes" id="UP001156703">
    <property type="component" value="Unassembled WGS sequence"/>
</dbReference>
<evidence type="ECO:0000256" key="1">
    <source>
        <dbReference type="SAM" id="Phobius"/>
    </source>
</evidence>
<evidence type="ECO:0000313" key="3">
    <source>
        <dbReference type="Proteomes" id="UP001156703"/>
    </source>
</evidence>
<proteinExistence type="predicted"/>
<name>A0ABQ5Z379_9SPHN</name>
<keyword evidence="3" id="KW-1185">Reference proteome</keyword>
<comment type="caution">
    <text evidence="2">The sequence shown here is derived from an EMBL/GenBank/DDBJ whole genome shotgun (WGS) entry which is preliminary data.</text>
</comment>
<gene>
    <name evidence="2" type="ORF">GCM10007925_02430</name>
</gene>
<organism evidence="2 3">
    <name type="scientific">Sphingomonas astaxanthinifaciens DSM 22298</name>
    <dbReference type="NCBI Taxonomy" id="1123267"/>
    <lineage>
        <taxon>Bacteria</taxon>
        <taxon>Pseudomonadati</taxon>
        <taxon>Pseudomonadota</taxon>
        <taxon>Alphaproteobacteria</taxon>
        <taxon>Sphingomonadales</taxon>
        <taxon>Sphingomonadaceae</taxon>
        <taxon>Sphingomonas</taxon>
    </lineage>
</organism>
<feature type="transmembrane region" description="Helical" evidence="1">
    <location>
        <begin position="232"/>
        <end position="259"/>
    </location>
</feature>
<protein>
    <submittedName>
        <fullName evidence="2">Uncharacterized protein</fullName>
    </submittedName>
</protein>
<reference evidence="3" key="1">
    <citation type="journal article" date="2019" name="Int. J. Syst. Evol. Microbiol.">
        <title>The Global Catalogue of Microorganisms (GCM) 10K type strain sequencing project: providing services to taxonomists for standard genome sequencing and annotation.</title>
        <authorList>
            <consortium name="The Broad Institute Genomics Platform"/>
            <consortium name="The Broad Institute Genome Sequencing Center for Infectious Disease"/>
            <person name="Wu L."/>
            <person name="Ma J."/>
        </authorList>
    </citation>
    <scope>NUCLEOTIDE SEQUENCE [LARGE SCALE GENOMIC DNA]</scope>
    <source>
        <strain evidence="3">NBRC 102146</strain>
    </source>
</reference>
<keyword evidence="1" id="KW-1133">Transmembrane helix</keyword>
<keyword evidence="1" id="KW-0472">Membrane</keyword>
<dbReference type="EMBL" id="BSOO01000002">
    <property type="protein sequence ID" value="GLR46532.1"/>
    <property type="molecule type" value="Genomic_DNA"/>
</dbReference>
<feature type="transmembrane region" description="Helical" evidence="1">
    <location>
        <begin position="140"/>
        <end position="163"/>
    </location>
</feature>
<sequence length="273" mass="29687">MPYPRAAYAVLACIAVIVVGFWASYLSVYASVPWQFHAHGVAASLWVLMVLAQSITPHARMMGLHRATGKASLLLFPFLIGGLFAIIDYTGKNFVAGDGPVRQMFGGEFLIGLAIAALAYLVLYHEALRHRARVWDHAGYMLATPLILFESPLSRIFAAWVPGLVVTGPDSFDRIISSIVWAMAVELAIVAYLWWRVSTRRARPFLVAGLFIVAQMLAMGLMHHVGWLERTLVWIGGVPSAAVVLSGMALGAGAAWSGWVAGRRPARRTAFAA</sequence>
<feature type="transmembrane region" description="Helical" evidence="1">
    <location>
        <begin position="175"/>
        <end position="195"/>
    </location>
</feature>
<feature type="transmembrane region" description="Helical" evidence="1">
    <location>
        <begin position="207"/>
        <end position="226"/>
    </location>
</feature>